<keyword evidence="3" id="KW-0687">Ribonucleoprotein</keyword>
<dbReference type="InterPro" id="IPR014719">
    <property type="entry name" value="Ribosomal_bL12_C/ClpS-like"/>
</dbReference>
<dbReference type="RefSeq" id="WP_338892570.1">
    <property type="nucleotide sequence ID" value="NZ_CP147846.1"/>
</dbReference>
<sequence>MPTWGWFIVALVLIDTAVLAAWFLARKSPRKTPTATAQLMLAGLDSTAREEIYRLVGEKKKIHAIKLFRERTGSGLEEAKNIVESVERGNPLPSPAAFTNTAGLDTGEWEDIIPKLRALKNEGKAIAAIKLLRARTGFSLREAKEAVDRL</sequence>
<evidence type="ECO:0000256" key="1">
    <source>
        <dbReference type="SAM" id="Phobius"/>
    </source>
</evidence>
<keyword evidence="1" id="KW-0472">Membrane</keyword>
<evidence type="ECO:0000313" key="3">
    <source>
        <dbReference type="EMBL" id="WXG70880.1"/>
    </source>
</evidence>
<gene>
    <name evidence="3" type="ORF">WDS16_10535</name>
</gene>
<name>A0ABZ2PRK2_9NOCA</name>
<organism evidence="3 4">
    <name type="scientific">Rhodococcus sovatensis</name>
    <dbReference type="NCBI Taxonomy" id="1805840"/>
    <lineage>
        <taxon>Bacteria</taxon>
        <taxon>Bacillati</taxon>
        <taxon>Actinomycetota</taxon>
        <taxon>Actinomycetes</taxon>
        <taxon>Mycobacteriales</taxon>
        <taxon>Nocardiaceae</taxon>
        <taxon>Rhodococcus</taxon>
    </lineage>
</organism>
<dbReference type="Pfam" id="PF00542">
    <property type="entry name" value="Ribosomal_L12"/>
    <property type="match status" value="1"/>
</dbReference>
<evidence type="ECO:0000313" key="4">
    <source>
        <dbReference type="Proteomes" id="UP001432000"/>
    </source>
</evidence>
<dbReference type="GO" id="GO:0005840">
    <property type="term" value="C:ribosome"/>
    <property type="evidence" value="ECO:0007669"/>
    <property type="project" value="UniProtKB-KW"/>
</dbReference>
<proteinExistence type="predicted"/>
<dbReference type="Gene3D" id="3.30.1390.10">
    <property type="match status" value="2"/>
</dbReference>
<accession>A0ABZ2PRK2</accession>
<protein>
    <submittedName>
        <fullName evidence="3">Ribosomal protein L7/L12</fullName>
    </submittedName>
</protein>
<feature type="transmembrane region" description="Helical" evidence="1">
    <location>
        <begin position="6"/>
        <end position="25"/>
    </location>
</feature>
<dbReference type="SUPFAM" id="SSF54736">
    <property type="entry name" value="ClpS-like"/>
    <property type="match status" value="1"/>
</dbReference>
<dbReference type="InterPro" id="IPR013823">
    <property type="entry name" value="Ribosomal_bL12_C"/>
</dbReference>
<evidence type="ECO:0000259" key="2">
    <source>
        <dbReference type="Pfam" id="PF00542"/>
    </source>
</evidence>
<dbReference type="Proteomes" id="UP001432000">
    <property type="component" value="Chromosome"/>
</dbReference>
<keyword evidence="1" id="KW-1133">Transmembrane helix</keyword>
<keyword evidence="4" id="KW-1185">Reference proteome</keyword>
<keyword evidence="1" id="KW-0812">Transmembrane</keyword>
<dbReference type="EMBL" id="CP147846">
    <property type="protein sequence ID" value="WXG70880.1"/>
    <property type="molecule type" value="Genomic_DNA"/>
</dbReference>
<keyword evidence="3" id="KW-0689">Ribosomal protein</keyword>
<feature type="domain" description="Large ribosomal subunit protein bL12 C-terminal" evidence="2">
    <location>
        <begin position="57"/>
        <end position="86"/>
    </location>
</feature>
<reference evidence="3 4" key="1">
    <citation type="submission" date="2024-03" db="EMBL/GenBank/DDBJ databases">
        <title>Natural products discovery in diverse microorganisms through a two-stage MS feature dereplication strategy.</title>
        <authorList>
            <person name="Zhang R."/>
        </authorList>
    </citation>
    <scope>NUCLEOTIDE SEQUENCE [LARGE SCALE GENOMIC DNA]</scope>
    <source>
        <strain evidence="3 4">18930</strain>
    </source>
</reference>